<dbReference type="OrthoDB" id="6267035at2"/>
<keyword evidence="1" id="KW-0812">Transmembrane</keyword>
<name>A0A2T3N240_9GAMM</name>
<evidence type="ECO:0000313" key="3">
    <source>
        <dbReference type="Proteomes" id="UP000240904"/>
    </source>
</evidence>
<feature type="transmembrane region" description="Helical" evidence="1">
    <location>
        <begin position="41"/>
        <end position="57"/>
    </location>
</feature>
<evidence type="ECO:0000313" key="2">
    <source>
        <dbReference type="EMBL" id="PSW06338.1"/>
    </source>
</evidence>
<feature type="transmembrane region" description="Helical" evidence="1">
    <location>
        <begin position="69"/>
        <end position="87"/>
    </location>
</feature>
<evidence type="ECO:0000256" key="1">
    <source>
        <dbReference type="SAM" id="Phobius"/>
    </source>
</evidence>
<sequence length="131" mass="14990">MSEARFWTQRLSKTGLRALHILGVAASSGGILYGVDKHLWLGWWMLAMSTGLIMMTLEITRSRLWIIQLKGVLTFVKLGLLASFWLIPQHKPVLFISILVMSVFIAHGPAGLRHYSIWHRRRIDEKRIVNG</sequence>
<keyword evidence="1" id="KW-0472">Membrane</keyword>
<proteinExistence type="predicted"/>
<dbReference type="EMBL" id="PYMC01000003">
    <property type="protein sequence ID" value="PSW06338.1"/>
    <property type="molecule type" value="Genomic_DNA"/>
</dbReference>
<feature type="transmembrane region" description="Helical" evidence="1">
    <location>
        <begin position="15"/>
        <end position="35"/>
    </location>
</feature>
<dbReference type="Proteomes" id="UP000240904">
    <property type="component" value="Unassembled WGS sequence"/>
</dbReference>
<accession>A0A2T3N240</accession>
<keyword evidence="3" id="KW-1185">Reference proteome</keyword>
<keyword evidence="1" id="KW-1133">Transmembrane helix</keyword>
<organism evidence="2 3">
    <name type="scientific">Photobacterium lipolyticum</name>
    <dbReference type="NCBI Taxonomy" id="266810"/>
    <lineage>
        <taxon>Bacteria</taxon>
        <taxon>Pseudomonadati</taxon>
        <taxon>Pseudomonadota</taxon>
        <taxon>Gammaproteobacteria</taxon>
        <taxon>Vibrionales</taxon>
        <taxon>Vibrionaceae</taxon>
        <taxon>Photobacterium</taxon>
    </lineage>
</organism>
<dbReference type="AlphaFoldDB" id="A0A2T3N240"/>
<protein>
    <submittedName>
        <fullName evidence="2">Uncharacterized protein</fullName>
    </submittedName>
</protein>
<reference evidence="2 3" key="1">
    <citation type="submission" date="2018-03" db="EMBL/GenBank/DDBJ databases">
        <title>Whole genome sequencing of Histamine producing bacteria.</title>
        <authorList>
            <person name="Butler K."/>
        </authorList>
    </citation>
    <scope>NUCLEOTIDE SEQUENCE [LARGE SCALE GENOMIC DNA]</scope>
    <source>
        <strain evidence="2 3">DSM 16190</strain>
    </source>
</reference>
<feature type="transmembrane region" description="Helical" evidence="1">
    <location>
        <begin position="93"/>
        <end position="112"/>
    </location>
</feature>
<gene>
    <name evidence="2" type="ORF">C9I89_05800</name>
</gene>
<comment type="caution">
    <text evidence="2">The sequence shown here is derived from an EMBL/GenBank/DDBJ whole genome shotgun (WGS) entry which is preliminary data.</text>
</comment>